<reference evidence="2 3" key="1">
    <citation type="submission" date="2019-03" db="EMBL/GenBank/DDBJ databases">
        <title>Paraburkholderia sp. 7MH5, isolated from subtropical forest soil.</title>
        <authorList>
            <person name="Gao Z.-H."/>
            <person name="Qiu L.-H."/>
        </authorList>
    </citation>
    <scope>NUCLEOTIDE SEQUENCE [LARGE SCALE GENOMIC DNA]</scope>
    <source>
        <strain evidence="2 3">7MH5</strain>
    </source>
</reference>
<evidence type="ECO:0000256" key="1">
    <source>
        <dbReference type="SAM" id="SignalP"/>
    </source>
</evidence>
<dbReference type="Proteomes" id="UP000295727">
    <property type="component" value="Chromosome 2"/>
</dbReference>
<dbReference type="KEGG" id="ppai:E1956_18815"/>
<feature type="signal peptide" evidence="1">
    <location>
        <begin position="1"/>
        <end position="29"/>
    </location>
</feature>
<name>A0A4P7CTC9_9BURK</name>
<gene>
    <name evidence="2" type="ORF">E1956_18815</name>
</gene>
<dbReference type="AlphaFoldDB" id="A0A4P7CTC9"/>
<keyword evidence="1" id="KW-0732">Signal</keyword>
<evidence type="ECO:0000313" key="3">
    <source>
        <dbReference type="Proteomes" id="UP000295727"/>
    </source>
</evidence>
<protein>
    <submittedName>
        <fullName evidence="2">DNA transfer protein p32</fullName>
    </submittedName>
</protein>
<proteinExistence type="predicted"/>
<feature type="chain" id="PRO_5020829601" evidence="1">
    <location>
        <begin position="30"/>
        <end position="240"/>
    </location>
</feature>
<sequence length="240" mass="24063">MSFIAAAIVGGAALTAGVGALSSSNAASAQESAANNANATQLQMFNTTQQNLQPYNQTGQAALSTLTGTPQLLATLNQPINNTNWQQYMSPAYNFQLQQGDQAIQNSAAAQDGALSGSALKSLVNYNQNMAGTAFQNAFADYQTQNSNIYNRLANLANLGENAASGVGQAAVSTGNSIANTTTSAGNAAAAADVGIGNSISGSVNSGLGYYALNNLTGGNLFGNNANAGVPGWTPATGGP</sequence>
<accession>A0A4P7CTC9</accession>
<dbReference type="RefSeq" id="WP_134751847.1">
    <property type="nucleotide sequence ID" value="NZ_CP038149.1"/>
</dbReference>
<dbReference type="OrthoDB" id="6713638at2"/>
<dbReference type="EMBL" id="CP038149">
    <property type="protein sequence ID" value="QBQ99258.1"/>
    <property type="molecule type" value="Genomic_DNA"/>
</dbReference>
<evidence type="ECO:0000313" key="2">
    <source>
        <dbReference type="EMBL" id="QBQ99258.1"/>
    </source>
</evidence>
<organism evidence="2 3">
    <name type="scientific">Paraburkholderia pallida</name>
    <dbReference type="NCBI Taxonomy" id="2547399"/>
    <lineage>
        <taxon>Bacteria</taxon>
        <taxon>Pseudomonadati</taxon>
        <taxon>Pseudomonadota</taxon>
        <taxon>Betaproteobacteria</taxon>
        <taxon>Burkholderiales</taxon>
        <taxon>Burkholderiaceae</taxon>
        <taxon>Paraburkholderia</taxon>
    </lineage>
</organism>
<keyword evidence="3" id="KW-1185">Reference proteome</keyword>